<keyword evidence="9" id="KW-0573">Peptidoglycan synthesis</keyword>
<keyword evidence="10" id="KW-0511">Multifunctional enzyme</keyword>
<feature type="domain" description="PASTA" evidence="16">
    <location>
        <begin position="683"/>
        <end position="748"/>
    </location>
</feature>
<dbReference type="InterPro" id="IPR050396">
    <property type="entry name" value="Glycosyltr_51/Transpeptidase"/>
</dbReference>
<evidence type="ECO:0000256" key="2">
    <source>
        <dbReference type="ARBA" id="ARBA00007739"/>
    </source>
</evidence>
<evidence type="ECO:0000256" key="8">
    <source>
        <dbReference type="ARBA" id="ARBA00022960"/>
    </source>
</evidence>
<dbReference type="InterPro" id="IPR005543">
    <property type="entry name" value="PASTA_dom"/>
</dbReference>
<evidence type="ECO:0000256" key="5">
    <source>
        <dbReference type="ARBA" id="ARBA00022676"/>
    </source>
</evidence>
<evidence type="ECO:0000256" key="11">
    <source>
        <dbReference type="ARBA" id="ARBA00023316"/>
    </source>
</evidence>
<keyword evidence="15" id="KW-0732">Signal</keyword>
<dbReference type="Proteomes" id="UP000269019">
    <property type="component" value="Chromosome"/>
</dbReference>
<dbReference type="PANTHER" id="PTHR32282:SF33">
    <property type="entry name" value="PEPTIDOGLYCAN GLYCOSYLTRANSFERASE"/>
    <property type="match status" value="1"/>
</dbReference>
<organism evidence="17 18">
    <name type="scientific">Corynebacterium choanae</name>
    <dbReference type="NCBI Taxonomy" id="1862358"/>
    <lineage>
        <taxon>Bacteria</taxon>
        <taxon>Bacillati</taxon>
        <taxon>Actinomycetota</taxon>
        <taxon>Actinomycetes</taxon>
        <taxon>Mycobacteriales</taxon>
        <taxon>Corynebacteriaceae</taxon>
        <taxon>Corynebacterium</taxon>
    </lineage>
</organism>
<keyword evidence="8" id="KW-0133">Cell shape</keyword>
<reference evidence="17 18" key="1">
    <citation type="submission" date="2018-11" db="EMBL/GenBank/DDBJ databases">
        <authorList>
            <person name="Kleinhagauer T."/>
            <person name="Glaeser S.P."/>
            <person name="Spergser J."/>
            <person name="Ruckert C."/>
            <person name="Kaempfer P."/>
            <person name="Busse H.-J."/>
        </authorList>
    </citation>
    <scope>NUCLEOTIDE SEQUENCE [LARGE SCALE GENOMIC DNA]</scope>
    <source>
        <strain evidence="17 18">200CH</strain>
    </source>
</reference>
<keyword evidence="18" id="KW-1185">Reference proteome</keyword>
<dbReference type="PANTHER" id="PTHR32282">
    <property type="entry name" value="BINDING PROTEIN TRANSPEPTIDASE, PUTATIVE-RELATED"/>
    <property type="match status" value="1"/>
</dbReference>
<dbReference type="FunFam" id="1.10.3810.10:FF:000001">
    <property type="entry name" value="Penicillin-binding protein 1A"/>
    <property type="match status" value="1"/>
</dbReference>
<keyword evidence="6" id="KW-0808">Transferase</keyword>
<dbReference type="Gene3D" id="3.30.10.20">
    <property type="match status" value="1"/>
</dbReference>
<dbReference type="GO" id="GO:0071555">
    <property type="term" value="P:cell wall organization"/>
    <property type="evidence" value="ECO:0007669"/>
    <property type="project" value="UniProtKB-KW"/>
</dbReference>
<dbReference type="GO" id="GO:0008955">
    <property type="term" value="F:peptidoglycan glycosyltransferase activity"/>
    <property type="evidence" value="ECO:0007669"/>
    <property type="project" value="UniProtKB-EC"/>
</dbReference>
<evidence type="ECO:0000256" key="13">
    <source>
        <dbReference type="ARBA" id="ARBA00049902"/>
    </source>
</evidence>
<dbReference type="GO" id="GO:0030288">
    <property type="term" value="C:outer membrane-bounded periplasmic space"/>
    <property type="evidence" value="ECO:0007669"/>
    <property type="project" value="TreeGrafter"/>
</dbReference>
<dbReference type="SUPFAM" id="SSF53955">
    <property type="entry name" value="Lysozyme-like"/>
    <property type="match status" value="1"/>
</dbReference>
<feature type="signal peptide" evidence="15">
    <location>
        <begin position="1"/>
        <end position="25"/>
    </location>
</feature>
<keyword evidence="4" id="KW-0645">Protease</keyword>
<keyword evidence="7" id="KW-0378">Hydrolase</keyword>
<feature type="chain" id="PRO_5039156658" evidence="15">
    <location>
        <begin position="26"/>
        <end position="820"/>
    </location>
</feature>
<dbReference type="InterPro" id="IPR001264">
    <property type="entry name" value="Glyco_trans_51"/>
</dbReference>
<dbReference type="Gene3D" id="3.40.710.10">
    <property type="entry name" value="DD-peptidase/beta-lactamase superfamily"/>
    <property type="match status" value="1"/>
</dbReference>
<gene>
    <name evidence="17" type="primary">ponA2</name>
    <name evidence="17" type="ORF">CCHOA_10985</name>
</gene>
<accession>A0A3G6J8X8</accession>
<dbReference type="InterPro" id="IPR012338">
    <property type="entry name" value="Beta-lactam/transpept-like"/>
</dbReference>
<keyword evidence="5" id="KW-0328">Glycosyltransferase</keyword>
<feature type="region of interest" description="Disordered" evidence="14">
    <location>
        <begin position="748"/>
        <end position="805"/>
    </location>
</feature>
<evidence type="ECO:0000256" key="12">
    <source>
        <dbReference type="ARBA" id="ARBA00034000"/>
    </source>
</evidence>
<comment type="similarity">
    <text evidence="1">In the C-terminal section; belongs to the transpeptidase family.</text>
</comment>
<dbReference type="OrthoDB" id="9766909at2"/>
<dbReference type="SUPFAM" id="SSF56601">
    <property type="entry name" value="beta-lactamase/transpeptidase-like"/>
    <property type="match status" value="1"/>
</dbReference>
<evidence type="ECO:0000313" key="17">
    <source>
        <dbReference type="EMBL" id="AZA14575.1"/>
    </source>
</evidence>
<dbReference type="InterPro" id="IPR023346">
    <property type="entry name" value="Lysozyme-like_dom_sf"/>
</dbReference>
<dbReference type="Pfam" id="PF00905">
    <property type="entry name" value="Transpeptidase"/>
    <property type="match status" value="1"/>
</dbReference>
<comment type="catalytic activity">
    <reaction evidence="13">
        <text>[GlcNAc-(1-&gt;4)-Mur2Ac(oyl-L-Ala-gamma-D-Glu-L-Lys-D-Ala-D-Ala)](n)-di-trans,octa-cis-undecaprenyl diphosphate + beta-D-GlcNAc-(1-&gt;4)-Mur2Ac(oyl-L-Ala-gamma-D-Glu-L-Lys-D-Ala-D-Ala)-di-trans,octa-cis-undecaprenyl diphosphate = [GlcNAc-(1-&gt;4)-Mur2Ac(oyl-L-Ala-gamma-D-Glu-L-Lys-D-Ala-D-Ala)](n+1)-di-trans,octa-cis-undecaprenyl diphosphate + di-trans,octa-cis-undecaprenyl diphosphate + H(+)</text>
        <dbReference type="Rhea" id="RHEA:23708"/>
        <dbReference type="Rhea" id="RHEA-COMP:9602"/>
        <dbReference type="Rhea" id="RHEA-COMP:9603"/>
        <dbReference type="ChEBI" id="CHEBI:15378"/>
        <dbReference type="ChEBI" id="CHEBI:58405"/>
        <dbReference type="ChEBI" id="CHEBI:60033"/>
        <dbReference type="ChEBI" id="CHEBI:78435"/>
        <dbReference type="EC" id="2.4.99.28"/>
    </reaction>
</comment>
<dbReference type="GO" id="GO:0008360">
    <property type="term" value="P:regulation of cell shape"/>
    <property type="evidence" value="ECO:0007669"/>
    <property type="project" value="UniProtKB-KW"/>
</dbReference>
<comment type="catalytic activity">
    <reaction evidence="12">
        <text>Preferential cleavage: (Ac)2-L-Lys-D-Ala-|-D-Ala. Also transpeptidation of peptidyl-alanyl moieties that are N-acyl substituents of D-alanine.</text>
        <dbReference type="EC" id="3.4.16.4"/>
    </reaction>
</comment>
<evidence type="ECO:0000256" key="4">
    <source>
        <dbReference type="ARBA" id="ARBA00022670"/>
    </source>
</evidence>
<keyword evidence="3" id="KW-0121">Carboxypeptidase</keyword>
<dbReference type="PROSITE" id="PS51178">
    <property type="entry name" value="PASTA"/>
    <property type="match status" value="1"/>
</dbReference>
<dbReference type="AlphaFoldDB" id="A0A3G6J8X8"/>
<sequence length="820" mass="86056" precursor="true">MKSLSKVAASTAAVGVICAAALSPAAGVGAVAVTRTQATMQSNLKDLTGGDSPGVTTILDAARQPIAWIYDQRRYPVGADQISPLMKAAIVSVEDRRFYFHDGVDWQGTLRAMITNTVSGSVQQGASTLDQQYVKNYLLLVDAKDQAEQAAATETSYARKLREMKMASDLEKHLSKDEILTRYLNIVPFGNGAFGVEAAAQTYFGIPAAELNLPQAAMLAGIVQSSSVLNPYTNEAGVIERRNTVLDTMVASEAISAQEAAAAKAAPLGVLEQPGDLPNGCIAAGNRGYFCDYVLQYLAGKGFDQEKLKASSYTITTTLDPALQEIAHNAVTAQANPQAPGVAAVLDIVQPGPDSRKVLAMTYSRDYGLDAEAHQSVLALPYTQHGSGAGSIFKLFTAAVALEKGMGTEQMLPVPARVEVKNMGAGGAANCPPDTYCVENAGVYKPEMTLADALAHSPNTTFVKLIEQVGVADTVQMAIRLGLTDFTLPGSFNGQDSVADYVTANNLGSFTLGPTGVNPLQLSNVAATLASHGVWCEPNPIEEMLDASGRAVTLPQPACTQAVAPELADSLAQAMSHDTTEGTAADSARAFGWGTPTAAKTGTTEAHSSAAFLGFNSNFAAAPYVFNDGVEVLPLCTSPLRQCANGDLYGGMEPSRIWFGAATAIEQARTGGLAPAAEKYQRGITAADLPRVDGLTEADARTRLEDAGFLVTAQTVPGNGIPKNRAVRAVPKGPYLLKGDAVYLQISDGSKQVTPPPVTTAPATIDTRQNPYGEQQFDQFGNPQNPPQQPQQPTTPPNTTGGTQDDLITLEDVINGILNN</sequence>
<name>A0A3G6J8X8_9CORY</name>
<evidence type="ECO:0000256" key="6">
    <source>
        <dbReference type="ARBA" id="ARBA00022679"/>
    </source>
</evidence>
<proteinExistence type="inferred from homology"/>
<dbReference type="EMBL" id="CP033896">
    <property type="protein sequence ID" value="AZA14575.1"/>
    <property type="molecule type" value="Genomic_DNA"/>
</dbReference>
<dbReference type="KEGG" id="ccho:CCHOA_10985"/>
<evidence type="ECO:0000256" key="9">
    <source>
        <dbReference type="ARBA" id="ARBA00022984"/>
    </source>
</evidence>
<comment type="similarity">
    <text evidence="2">In the N-terminal section; belongs to the glycosyltransferase 51 family.</text>
</comment>
<dbReference type="GO" id="GO:0009002">
    <property type="term" value="F:serine-type D-Ala-D-Ala carboxypeptidase activity"/>
    <property type="evidence" value="ECO:0007669"/>
    <property type="project" value="UniProtKB-EC"/>
</dbReference>
<dbReference type="Gene3D" id="1.10.3810.10">
    <property type="entry name" value="Biosynthetic peptidoglycan transglycosylase-like"/>
    <property type="match status" value="1"/>
</dbReference>
<evidence type="ECO:0000256" key="3">
    <source>
        <dbReference type="ARBA" id="ARBA00022645"/>
    </source>
</evidence>
<keyword evidence="11" id="KW-0961">Cell wall biogenesis/degradation</keyword>
<evidence type="ECO:0000256" key="10">
    <source>
        <dbReference type="ARBA" id="ARBA00023268"/>
    </source>
</evidence>
<feature type="compositionally biased region" description="Pro residues" evidence="14">
    <location>
        <begin position="784"/>
        <end position="796"/>
    </location>
</feature>
<evidence type="ECO:0000256" key="15">
    <source>
        <dbReference type="SAM" id="SignalP"/>
    </source>
</evidence>
<evidence type="ECO:0000256" key="14">
    <source>
        <dbReference type="SAM" id="MobiDB-lite"/>
    </source>
</evidence>
<protein>
    <submittedName>
        <fullName evidence="17">Penicillin-binding protein 1A</fullName>
    </submittedName>
</protein>
<evidence type="ECO:0000256" key="1">
    <source>
        <dbReference type="ARBA" id="ARBA00007090"/>
    </source>
</evidence>
<dbReference type="CDD" id="cd06577">
    <property type="entry name" value="PASTA_pknB"/>
    <property type="match status" value="1"/>
</dbReference>
<evidence type="ECO:0000256" key="7">
    <source>
        <dbReference type="ARBA" id="ARBA00022801"/>
    </source>
</evidence>
<dbReference type="GO" id="GO:0008658">
    <property type="term" value="F:penicillin binding"/>
    <property type="evidence" value="ECO:0007669"/>
    <property type="project" value="InterPro"/>
</dbReference>
<evidence type="ECO:0000313" key="18">
    <source>
        <dbReference type="Proteomes" id="UP000269019"/>
    </source>
</evidence>
<dbReference type="GO" id="GO:0006508">
    <property type="term" value="P:proteolysis"/>
    <property type="evidence" value="ECO:0007669"/>
    <property type="project" value="UniProtKB-KW"/>
</dbReference>
<dbReference type="GO" id="GO:0009252">
    <property type="term" value="P:peptidoglycan biosynthetic process"/>
    <property type="evidence" value="ECO:0007669"/>
    <property type="project" value="UniProtKB-KW"/>
</dbReference>
<dbReference type="InterPro" id="IPR001460">
    <property type="entry name" value="PCN-bd_Tpept"/>
</dbReference>
<evidence type="ECO:0000259" key="16">
    <source>
        <dbReference type="PROSITE" id="PS51178"/>
    </source>
</evidence>
<dbReference type="Pfam" id="PF00912">
    <property type="entry name" value="Transgly"/>
    <property type="match status" value="1"/>
</dbReference>
<dbReference type="InterPro" id="IPR036950">
    <property type="entry name" value="PBP_transglycosylase"/>
</dbReference>